<feature type="non-terminal residue" evidence="1">
    <location>
        <position position="91"/>
    </location>
</feature>
<reference evidence="1" key="1">
    <citation type="submission" date="2020-04" db="EMBL/GenBank/DDBJ databases">
        <authorList>
            <person name="Chiriac C."/>
            <person name="Salcher M."/>
            <person name="Ghai R."/>
            <person name="Kavagutti S V."/>
        </authorList>
    </citation>
    <scope>NUCLEOTIDE SEQUENCE</scope>
</reference>
<proteinExistence type="predicted"/>
<organism evidence="1">
    <name type="scientific">uncultured Caudovirales phage</name>
    <dbReference type="NCBI Taxonomy" id="2100421"/>
    <lineage>
        <taxon>Viruses</taxon>
        <taxon>Duplodnaviria</taxon>
        <taxon>Heunggongvirae</taxon>
        <taxon>Uroviricota</taxon>
        <taxon>Caudoviricetes</taxon>
        <taxon>Peduoviridae</taxon>
        <taxon>Maltschvirus</taxon>
        <taxon>Maltschvirus maltsch</taxon>
    </lineage>
</organism>
<accession>A0A6J5NBK8</accession>
<gene>
    <name evidence="1" type="ORF">UFOVP681_1</name>
</gene>
<dbReference type="EMBL" id="LR796657">
    <property type="protein sequence ID" value="CAB4157100.1"/>
    <property type="molecule type" value="Genomic_DNA"/>
</dbReference>
<evidence type="ECO:0000313" key="1">
    <source>
        <dbReference type="EMBL" id="CAB4157100.1"/>
    </source>
</evidence>
<protein>
    <submittedName>
        <fullName evidence="1">Uncharacterized protein</fullName>
    </submittedName>
</protein>
<sequence length="91" mass="9798">MTRITAAAPEALVSDSNQYAMCLGQSEADGQTYNGLNWVDANGNLYAAASFEARDEWITFAQAPLVRPAWDVNEIIDMVAAARAQAALVFS</sequence>
<name>A0A6J5NBK8_9CAUD</name>